<dbReference type="GO" id="GO:0009288">
    <property type="term" value="C:bacterial-type flagellum"/>
    <property type="evidence" value="ECO:0007669"/>
    <property type="project" value="UniProtKB-SubCell"/>
</dbReference>
<dbReference type="RefSeq" id="WP_101895853.1">
    <property type="nucleotide sequence ID" value="NZ_CP022684.1"/>
</dbReference>
<dbReference type="Gene3D" id="2.30.220.10">
    <property type="entry name" value="f41 fragment of flagellin, C-terminal domain"/>
    <property type="match status" value="1"/>
</dbReference>
<dbReference type="InterPro" id="IPR046358">
    <property type="entry name" value="Flagellin_C"/>
</dbReference>
<evidence type="ECO:0000259" key="7">
    <source>
        <dbReference type="Pfam" id="PF00700"/>
    </source>
</evidence>
<keyword evidence="8" id="KW-0282">Flagellum</keyword>
<dbReference type="InterPro" id="IPR042187">
    <property type="entry name" value="Flagellin_C_sub2"/>
</dbReference>
<feature type="region of interest" description="Disordered" evidence="5">
    <location>
        <begin position="170"/>
        <end position="196"/>
    </location>
</feature>
<organism evidence="8 9">
    <name type="scientific">Ketobacter alkanivorans</name>
    <dbReference type="NCBI Taxonomy" id="1917421"/>
    <lineage>
        <taxon>Bacteria</taxon>
        <taxon>Pseudomonadati</taxon>
        <taxon>Pseudomonadota</taxon>
        <taxon>Gammaproteobacteria</taxon>
        <taxon>Pseudomonadales</taxon>
        <taxon>Ketobacteraceae</taxon>
        <taxon>Ketobacter</taxon>
    </lineage>
</organism>
<dbReference type="InterPro" id="IPR001492">
    <property type="entry name" value="Flagellin"/>
</dbReference>
<sequence>MPQNINSNLSSLVGLRQLSQTQTNLNQILEKVASGRRINSARDDAAGLAIANRFSAQINGLNTASRNANDGISYAQTTESALEETTSALQRIRDLSLQAANGTLSASDRGAIQKEIDQLSSEVDRIAETTSFNGKKVLDGSLGSQSFQIGPNAGESVSIRGFDARSSALGGLPGEVQSTGSRAELGSGDAGSQGIQEGDADTAAVTDLGISVGSEDAVNIADDAFGGAINTVQATSELTDRNSLSYGSGLAKSIAERVNAVRETEGSGLDNVYASARTEFNASAVQSSDYSGTVNNNAATNVASGALISGDLTINGVDIGPVSFNTNDADGSLTDAINARSDVTGVTASTNDQGELILSAEDGRDVIVSTSSTAVSNRIFGGSENRFSDAFQDLRISGEVTISGEDTLTFSGSDQAQAGLDSLQQENVQATGTLANISVNTAEQAQASVDTVDAALNRIDSYRASLGAIQSRFESNIRNLSSVSESQTAARSRIADTDFAAQITELSKQQIKRQAGLALQAQANALSQQVLSLLS</sequence>
<gene>
    <name evidence="8" type="ORF">Kalk_19500</name>
</gene>
<evidence type="ECO:0000259" key="6">
    <source>
        <dbReference type="Pfam" id="PF00669"/>
    </source>
</evidence>
<feature type="domain" description="Flagellin N-terminal" evidence="6">
    <location>
        <begin position="5"/>
        <end position="141"/>
    </location>
</feature>
<evidence type="ECO:0000256" key="3">
    <source>
        <dbReference type="ARBA" id="ARBA00023143"/>
    </source>
</evidence>
<dbReference type="PRINTS" id="PR00207">
    <property type="entry name" value="FLAGELLIN"/>
</dbReference>
<evidence type="ECO:0000256" key="4">
    <source>
        <dbReference type="RuleBase" id="RU362073"/>
    </source>
</evidence>
<accession>A0A2K9LQ43</accession>
<evidence type="ECO:0000256" key="1">
    <source>
        <dbReference type="ARBA" id="ARBA00005709"/>
    </source>
</evidence>
<dbReference type="Pfam" id="PF00669">
    <property type="entry name" value="Flagellin_N"/>
    <property type="match status" value="1"/>
</dbReference>
<keyword evidence="3 4" id="KW-0975">Bacterial flagellum</keyword>
<dbReference type="GO" id="GO:0005198">
    <property type="term" value="F:structural molecule activity"/>
    <property type="evidence" value="ECO:0007669"/>
    <property type="project" value="UniProtKB-UniRule"/>
</dbReference>
<dbReference type="EMBL" id="CP022684">
    <property type="protein sequence ID" value="AUM14479.1"/>
    <property type="molecule type" value="Genomic_DNA"/>
</dbReference>
<dbReference type="KEGG" id="kak:Kalk_19500"/>
<comment type="similarity">
    <text evidence="1 4">Belongs to the bacterial flagellin family.</text>
</comment>
<keyword evidence="2 4" id="KW-0964">Secreted</keyword>
<dbReference type="Gene3D" id="2.170.280.10">
    <property type="entry name" value="f41 fragment of flagellin, middle domain"/>
    <property type="match status" value="1"/>
</dbReference>
<dbReference type="Pfam" id="PF00700">
    <property type="entry name" value="Flagellin_C"/>
    <property type="match status" value="1"/>
</dbReference>
<comment type="function">
    <text evidence="4">Flagellin is the subunit protein which polymerizes to form the filaments of bacterial flagella.</text>
</comment>
<evidence type="ECO:0000313" key="9">
    <source>
        <dbReference type="Proteomes" id="UP000235116"/>
    </source>
</evidence>
<dbReference type="PANTHER" id="PTHR42792">
    <property type="entry name" value="FLAGELLIN"/>
    <property type="match status" value="1"/>
</dbReference>
<dbReference type="Pfam" id="PF07196">
    <property type="entry name" value="Flagellin_IN"/>
    <property type="match status" value="1"/>
</dbReference>
<dbReference type="GO" id="GO:0005576">
    <property type="term" value="C:extracellular region"/>
    <property type="evidence" value="ECO:0007669"/>
    <property type="project" value="UniProtKB-SubCell"/>
</dbReference>
<keyword evidence="9" id="KW-1185">Reference proteome</keyword>
<keyword evidence="8" id="KW-0966">Cell projection</keyword>
<dbReference type="OrthoDB" id="9796789at2"/>
<dbReference type="InterPro" id="IPR010810">
    <property type="entry name" value="Flagellin_hook_IN_motif"/>
</dbReference>
<name>A0A2K9LQ43_9GAMM</name>
<dbReference type="SUPFAM" id="SSF64518">
    <property type="entry name" value="Phase 1 flagellin"/>
    <property type="match status" value="1"/>
</dbReference>
<dbReference type="Proteomes" id="UP000235116">
    <property type="component" value="Chromosome"/>
</dbReference>
<dbReference type="AlphaFoldDB" id="A0A2K9LQ43"/>
<comment type="subcellular location">
    <subcellularLocation>
        <location evidence="4">Secreted</location>
    </subcellularLocation>
    <subcellularLocation>
        <location evidence="4">Bacterial flagellum</location>
    </subcellularLocation>
</comment>
<dbReference type="InterPro" id="IPR001029">
    <property type="entry name" value="Flagellin_N"/>
</dbReference>
<protein>
    <recommendedName>
        <fullName evidence="4">Flagellin</fullName>
    </recommendedName>
</protein>
<dbReference type="PANTHER" id="PTHR42792:SF2">
    <property type="entry name" value="FLAGELLIN"/>
    <property type="match status" value="1"/>
</dbReference>
<evidence type="ECO:0000256" key="5">
    <source>
        <dbReference type="SAM" id="MobiDB-lite"/>
    </source>
</evidence>
<evidence type="ECO:0000256" key="2">
    <source>
        <dbReference type="ARBA" id="ARBA00022525"/>
    </source>
</evidence>
<dbReference type="Gene3D" id="1.20.1330.10">
    <property type="entry name" value="f41 fragment of flagellin, N-terminal domain"/>
    <property type="match status" value="1"/>
</dbReference>
<feature type="domain" description="Flagellin C-terminal" evidence="7">
    <location>
        <begin position="450"/>
        <end position="534"/>
    </location>
</feature>
<evidence type="ECO:0000313" key="8">
    <source>
        <dbReference type="EMBL" id="AUM14479.1"/>
    </source>
</evidence>
<keyword evidence="8" id="KW-0969">Cilium</keyword>
<proteinExistence type="inferred from homology"/>
<dbReference type="Gene3D" id="6.10.10.10">
    <property type="entry name" value="Flagellar export chaperone, C-terminal domain"/>
    <property type="match status" value="1"/>
</dbReference>
<dbReference type="Gene3D" id="6.10.280.190">
    <property type="match status" value="1"/>
</dbReference>
<reference evidence="9" key="1">
    <citation type="submission" date="2017-08" db="EMBL/GenBank/DDBJ databases">
        <title>Direct submision.</title>
        <authorList>
            <person name="Kim S.-J."/>
            <person name="Rhee S.-K."/>
        </authorList>
    </citation>
    <scope>NUCLEOTIDE SEQUENCE [LARGE SCALE GENOMIC DNA]</scope>
    <source>
        <strain evidence="9">GI5</strain>
    </source>
</reference>